<gene>
    <name evidence="3" type="ORF">B4U80_09128</name>
</gene>
<evidence type="ECO:0000259" key="2">
    <source>
        <dbReference type="SMART" id="SM00099"/>
    </source>
</evidence>
<dbReference type="GO" id="GO:0005634">
    <property type="term" value="C:nucleus"/>
    <property type="evidence" value="ECO:0007669"/>
    <property type="project" value="TreeGrafter"/>
</dbReference>
<comment type="similarity">
    <text evidence="1">Belongs to the BTG family.</text>
</comment>
<dbReference type="InterPro" id="IPR036054">
    <property type="entry name" value="BTG-like_sf"/>
</dbReference>
<accession>A0A443SQ34</accession>
<dbReference type="SMART" id="SM00099">
    <property type="entry name" value="btg1"/>
    <property type="match status" value="1"/>
</dbReference>
<dbReference type="AlphaFoldDB" id="A0A443SQ34"/>
<dbReference type="PRINTS" id="PR00310">
    <property type="entry name" value="ANTIPRLFBTG1"/>
</dbReference>
<dbReference type="STRING" id="299467.A0A443SQ34"/>
<evidence type="ECO:0000256" key="1">
    <source>
        <dbReference type="ARBA" id="ARBA00007989"/>
    </source>
</evidence>
<comment type="caution">
    <text evidence="3">The sequence shown here is derived from an EMBL/GenBank/DDBJ whole genome shotgun (WGS) entry which is preliminary data.</text>
</comment>
<proteinExistence type="inferred from homology"/>
<dbReference type="OrthoDB" id="19928at2759"/>
<evidence type="ECO:0000313" key="4">
    <source>
        <dbReference type="Proteomes" id="UP000288716"/>
    </source>
</evidence>
<dbReference type="Gene3D" id="3.90.640.90">
    <property type="entry name" value="Anti-proliferative protein, N-terminal domain"/>
    <property type="match status" value="1"/>
</dbReference>
<keyword evidence="4" id="KW-1185">Reference proteome</keyword>
<name>A0A443SQ34_9ACAR</name>
<dbReference type="InterPro" id="IPR033332">
    <property type="entry name" value="BTG"/>
</dbReference>
<evidence type="ECO:0000313" key="3">
    <source>
        <dbReference type="EMBL" id="RWS29603.1"/>
    </source>
</evidence>
<dbReference type="Proteomes" id="UP000288716">
    <property type="component" value="Unassembled WGS sequence"/>
</dbReference>
<reference evidence="3 4" key="1">
    <citation type="journal article" date="2018" name="Gigascience">
        <title>Genomes of trombidid mites reveal novel predicted allergens and laterally-transferred genes associated with secondary metabolism.</title>
        <authorList>
            <person name="Dong X."/>
            <person name="Chaisiri K."/>
            <person name="Xia D."/>
            <person name="Armstrong S.D."/>
            <person name="Fang Y."/>
            <person name="Donnelly M.J."/>
            <person name="Kadowaki T."/>
            <person name="McGarry J.W."/>
            <person name="Darby A.C."/>
            <person name="Makepeace B.L."/>
        </authorList>
    </citation>
    <scope>NUCLEOTIDE SEQUENCE [LARGE SCALE GENOMIC DNA]</scope>
    <source>
        <strain evidence="3">UoL-UT</strain>
    </source>
</reference>
<dbReference type="VEuPathDB" id="VectorBase:LDEU002436"/>
<dbReference type="Pfam" id="PF07742">
    <property type="entry name" value="BTG"/>
    <property type="match status" value="1"/>
</dbReference>
<dbReference type="EMBL" id="NCKV01000839">
    <property type="protein sequence ID" value="RWS29603.1"/>
    <property type="molecule type" value="Genomic_DNA"/>
</dbReference>
<organism evidence="3 4">
    <name type="scientific">Leptotrombidium deliense</name>
    <dbReference type="NCBI Taxonomy" id="299467"/>
    <lineage>
        <taxon>Eukaryota</taxon>
        <taxon>Metazoa</taxon>
        <taxon>Ecdysozoa</taxon>
        <taxon>Arthropoda</taxon>
        <taxon>Chelicerata</taxon>
        <taxon>Arachnida</taxon>
        <taxon>Acari</taxon>
        <taxon>Acariformes</taxon>
        <taxon>Trombidiformes</taxon>
        <taxon>Prostigmata</taxon>
        <taxon>Anystina</taxon>
        <taxon>Parasitengona</taxon>
        <taxon>Trombiculoidea</taxon>
        <taxon>Trombiculidae</taxon>
        <taxon>Leptotrombidium</taxon>
    </lineage>
</organism>
<dbReference type="SUPFAM" id="SSF160696">
    <property type="entry name" value="BTG domain-like"/>
    <property type="match status" value="1"/>
</dbReference>
<dbReference type="PANTHER" id="PTHR22978:SF44">
    <property type="entry name" value="PROTEIN BTG3-LIKE PROTEIN"/>
    <property type="match status" value="1"/>
</dbReference>
<dbReference type="GO" id="GO:0005737">
    <property type="term" value="C:cytoplasm"/>
    <property type="evidence" value="ECO:0007669"/>
    <property type="project" value="TreeGrafter"/>
</dbReference>
<protein>
    <submittedName>
        <fullName evidence="3">Maternal B9.10 protein-like protein</fullName>
    </submittedName>
</protein>
<feature type="domain" description="Anti-proliferative protein" evidence="2">
    <location>
        <begin position="1"/>
        <end position="108"/>
    </location>
</feature>
<dbReference type="InterPro" id="IPR002087">
    <property type="entry name" value="Anti_prolifrtn"/>
</dbReference>
<dbReference type="FunFam" id="3.90.640.90:FF:000002">
    <property type="entry name" value="BTG anti-proliferation factor 4"/>
    <property type="match status" value="1"/>
</dbReference>
<dbReference type="PANTHER" id="PTHR22978">
    <property type="entry name" value="B-CELL TRANSLOCATION GENE"/>
    <property type="match status" value="1"/>
</dbReference>
<sequence length="316" mass="35635">MKDEIVAAVSFLTRLIEKNTALTEEKLNQFKLKLTELLTEKYKNHWFPEKPSRGQAYRCIRFNENDRRDKTLEFACSSIGIKYEDLKLPVELTLWVDPEEVTCRFGEHKGSYCVVASFRDGNKENYIDTINIDEMEQKSLERAKQVRSVVSTVFVVNSFFCVSHKRQNAKNGYAKSSAVNGLYSGLDYNGIAVTSSPSYYMTPSPYYSPKYGHNYNTGSSPPRHSVQTPTHQNLFAPNYSISPPNRNMAGQPFRGPQVFGSSNGGSPGLNGVSNNYGGKQFSRGLHSAFNNAAMAFGPYHQSNDRYHWLNKSIVKA</sequence>